<sequence>MLGEFQPRLWPNSRGPYSRPAQKAKDLRDHVHSALPTNGNGASLRQFFRWRKQECNKGTMFPASSPSATAIIHPDRYVGGACQPDPSFMGGPIRRYSTCAKSRQECESSCRDVKPATQLCVDRDVQAKPNSYAKSRNCVDKRCKRSIKQPYQKRSNFTFSPRSVLSSRELSSKPGQNRPHGGSLQKKWFVKPLVVDRMDQWTLVQLKGGDVAADRSSHGPTNFRILKLCTGNSRGPTSEVFVPSKDLLKKQTDSRSYAKVLQSRKSSSDSNGFNAALTGQRSTVLSQSRVVPQVLDRFDGRITGGNDVTRPAMKQVAKPAIPKSGENAVVFGRSSRRSNLNAVSFNRKSPSDKALGGSSCAGRATLCGGGQLAESIKRDVSLSLDLCNSVTRRRSHSPVSEIEVDDAERLLVVPVPFPDLIHCPKCHFKSYKGATNVESMLRHLLRDHGIEGVQAKFLCRWCNFSPAERYKYPLKVVRAHVVQEHPSMKLEEADLPLPHSCPNCRVSYPTYQGLSNHTRKCKSMKGLCETPKTSKPQGSTQNRANNVVGKPVQQIEVPRTTEKAIELMVIDLSDSDSEPRVANKAELRKAELARLRCLTLFNGEGAWLSCGVIREYLDMRLPKHLCVDAAVLTAANTRTFAHMGQYYDKP</sequence>
<name>A0A4U5M9D0_STECR</name>
<protein>
    <submittedName>
        <fullName evidence="2">Uncharacterized protein</fullName>
    </submittedName>
</protein>
<evidence type="ECO:0000313" key="2">
    <source>
        <dbReference type="EMBL" id="TKR65578.1"/>
    </source>
</evidence>
<comment type="caution">
    <text evidence="2">The sequence shown here is derived from an EMBL/GenBank/DDBJ whole genome shotgun (WGS) entry which is preliminary data.</text>
</comment>
<dbReference type="EMBL" id="AZBU02000009">
    <property type="protein sequence ID" value="TKR65578.1"/>
    <property type="molecule type" value="Genomic_DNA"/>
</dbReference>
<feature type="region of interest" description="Disordered" evidence="1">
    <location>
        <begin position="162"/>
        <end position="184"/>
    </location>
</feature>
<dbReference type="Proteomes" id="UP000298663">
    <property type="component" value="Unassembled WGS sequence"/>
</dbReference>
<proteinExistence type="predicted"/>
<reference evidence="2 3" key="1">
    <citation type="journal article" date="2015" name="Genome Biol.">
        <title>Comparative genomics of Steinernema reveals deeply conserved gene regulatory networks.</title>
        <authorList>
            <person name="Dillman A.R."/>
            <person name="Macchietto M."/>
            <person name="Porter C.F."/>
            <person name="Rogers A."/>
            <person name="Williams B."/>
            <person name="Antoshechkin I."/>
            <person name="Lee M.M."/>
            <person name="Goodwin Z."/>
            <person name="Lu X."/>
            <person name="Lewis E.E."/>
            <person name="Goodrich-Blair H."/>
            <person name="Stock S.P."/>
            <person name="Adams B.J."/>
            <person name="Sternberg P.W."/>
            <person name="Mortazavi A."/>
        </authorList>
    </citation>
    <scope>NUCLEOTIDE SEQUENCE [LARGE SCALE GENOMIC DNA]</scope>
    <source>
        <strain evidence="2 3">ALL</strain>
    </source>
</reference>
<reference evidence="2 3" key="2">
    <citation type="journal article" date="2019" name="G3 (Bethesda)">
        <title>Hybrid Assembly of the Genome of the Entomopathogenic Nematode Steinernema carpocapsae Identifies the X-Chromosome.</title>
        <authorList>
            <person name="Serra L."/>
            <person name="Macchietto M."/>
            <person name="Macias-Munoz A."/>
            <person name="McGill C.J."/>
            <person name="Rodriguez I.M."/>
            <person name="Rodriguez B."/>
            <person name="Murad R."/>
            <person name="Mortazavi A."/>
        </authorList>
    </citation>
    <scope>NUCLEOTIDE SEQUENCE [LARGE SCALE GENOMIC DNA]</scope>
    <source>
        <strain evidence="2 3">ALL</strain>
    </source>
</reference>
<evidence type="ECO:0000313" key="3">
    <source>
        <dbReference type="Proteomes" id="UP000298663"/>
    </source>
</evidence>
<gene>
    <name evidence="2" type="ORF">L596_025965</name>
</gene>
<keyword evidence="3" id="KW-1185">Reference proteome</keyword>
<accession>A0A4U5M9D0</accession>
<organism evidence="2 3">
    <name type="scientific">Steinernema carpocapsae</name>
    <name type="common">Entomopathogenic nematode</name>
    <dbReference type="NCBI Taxonomy" id="34508"/>
    <lineage>
        <taxon>Eukaryota</taxon>
        <taxon>Metazoa</taxon>
        <taxon>Ecdysozoa</taxon>
        <taxon>Nematoda</taxon>
        <taxon>Chromadorea</taxon>
        <taxon>Rhabditida</taxon>
        <taxon>Tylenchina</taxon>
        <taxon>Panagrolaimomorpha</taxon>
        <taxon>Strongyloidoidea</taxon>
        <taxon>Steinernematidae</taxon>
        <taxon>Steinernema</taxon>
    </lineage>
</organism>
<evidence type="ECO:0000256" key="1">
    <source>
        <dbReference type="SAM" id="MobiDB-lite"/>
    </source>
</evidence>
<dbReference type="AlphaFoldDB" id="A0A4U5M9D0"/>
<feature type="compositionally biased region" description="Polar residues" evidence="1">
    <location>
        <begin position="162"/>
        <end position="175"/>
    </location>
</feature>
<feature type="region of interest" description="Disordered" evidence="1">
    <location>
        <begin position="1"/>
        <end position="27"/>
    </location>
</feature>